<evidence type="ECO:0000256" key="7">
    <source>
        <dbReference type="HAMAP-Rule" id="MF_01374"/>
    </source>
</evidence>
<feature type="binding site" evidence="7">
    <location>
        <position position="56"/>
    </location>
    <ligand>
        <name>Zn(2+)</name>
        <dbReference type="ChEBI" id="CHEBI:29105"/>
        <label>2</label>
    </ligand>
</feature>
<proteinExistence type="inferred from homology"/>
<comment type="cofactor">
    <cofactor evidence="7">
        <name>Zn(2+)</name>
        <dbReference type="ChEBI" id="CHEBI:29105"/>
    </cofactor>
    <text evidence="7">Binds 2 Zn(2+) ions per subunit.</text>
</comment>
<dbReference type="InterPro" id="IPR036866">
    <property type="entry name" value="RibonucZ/Hydroxyglut_hydro"/>
</dbReference>
<evidence type="ECO:0000259" key="8">
    <source>
        <dbReference type="SMART" id="SM00849"/>
    </source>
</evidence>
<dbReference type="GO" id="GO:0046872">
    <property type="term" value="F:metal ion binding"/>
    <property type="evidence" value="ECO:0007669"/>
    <property type="project" value="UniProtKB-KW"/>
</dbReference>
<dbReference type="InterPro" id="IPR032282">
    <property type="entry name" value="HAGH_C"/>
</dbReference>
<feature type="binding site" evidence="7">
    <location>
        <position position="108"/>
    </location>
    <ligand>
        <name>Zn(2+)</name>
        <dbReference type="ChEBI" id="CHEBI:29105"/>
        <label>1</label>
    </ligand>
</feature>
<feature type="binding site" evidence="7">
    <location>
        <position position="125"/>
    </location>
    <ligand>
        <name>Zn(2+)</name>
        <dbReference type="ChEBI" id="CHEBI:29105"/>
        <label>1</label>
    </ligand>
</feature>
<dbReference type="NCBIfam" id="TIGR03413">
    <property type="entry name" value="GSH_gloB"/>
    <property type="match status" value="1"/>
</dbReference>
<feature type="domain" description="Metallo-beta-lactamase" evidence="8">
    <location>
        <begin position="11"/>
        <end position="163"/>
    </location>
</feature>
<feature type="binding site" evidence="7">
    <location>
        <position position="163"/>
    </location>
    <ligand>
        <name>Zn(2+)</name>
        <dbReference type="ChEBI" id="CHEBI:29105"/>
        <label>2</label>
    </ligand>
</feature>
<dbReference type="UniPathway" id="UPA00619">
    <property type="reaction ID" value="UER00676"/>
</dbReference>
<dbReference type="GO" id="GO:0004416">
    <property type="term" value="F:hydroxyacylglutathione hydrolase activity"/>
    <property type="evidence" value="ECO:0007669"/>
    <property type="project" value="UniProtKB-UniRule"/>
</dbReference>
<feature type="binding site" evidence="7">
    <location>
        <position position="52"/>
    </location>
    <ligand>
        <name>Zn(2+)</name>
        <dbReference type="ChEBI" id="CHEBI:29105"/>
        <label>1</label>
    </ligand>
</feature>
<comment type="similarity">
    <text evidence="3 7">Belongs to the metallo-beta-lactamase superfamily. Glyoxalase II family.</text>
</comment>
<evidence type="ECO:0000256" key="6">
    <source>
        <dbReference type="ARBA" id="ARBA00022833"/>
    </source>
</evidence>
<dbReference type="PANTHER" id="PTHR43705:SF1">
    <property type="entry name" value="HYDROXYACYLGLUTATHIONE HYDROLASE GLOB"/>
    <property type="match status" value="1"/>
</dbReference>
<evidence type="ECO:0000256" key="4">
    <source>
        <dbReference type="ARBA" id="ARBA00022723"/>
    </source>
</evidence>
<comment type="catalytic activity">
    <reaction evidence="1 7">
        <text>an S-(2-hydroxyacyl)glutathione + H2O = a 2-hydroxy carboxylate + glutathione + H(+)</text>
        <dbReference type="Rhea" id="RHEA:21864"/>
        <dbReference type="ChEBI" id="CHEBI:15377"/>
        <dbReference type="ChEBI" id="CHEBI:15378"/>
        <dbReference type="ChEBI" id="CHEBI:57925"/>
        <dbReference type="ChEBI" id="CHEBI:58896"/>
        <dbReference type="ChEBI" id="CHEBI:71261"/>
        <dbReference type="EC" id="3.1.2.6"/>
    </reaction>
</comment>
<dbReference type="InterPro" id="IPR050110">
    <property type="entry name" value="Glyoxalase_II_hydrolase"/>
</dbReference>
<evidence type="ECO:0000256" key="3">
    <source>
        <dbReference type="ARBA" id="ARBA00006759"/>
    </source>
</evidence>
<protein>
    <recommendedName>
        <fullName evidence="7">Hydroxyacylglutathione hydrolase</fullName>
        <ecNumber evidence="7">3.1.2.6</ecNumber>
    </recommendedName>
    <alternativeName>
        <fullName evidence="7">Glyoxalase II</fullName>
        <shortName evidence="7">Glx II</shortName>
    </alternativeName>
</protein>
<comment type="subunit">
    <text evidence="7">Monomer.</text>
</comment>
<dbReference type="EMBL" id="CAACYI010000001">
    <property type="protein sequence ID" value="VFB17257.1"/>
    <property type="molecule type" value="Genomic_DNA"/>
</dbReference>
<keyword evidence="6 7" id="KW-0862">Zinc</keyword>
<dbReference type="RefSeq" id="WP_131749839.1">
    <property type="nucleotide sequence ID" value="NZ_CAACYI010000001.1"/>
</dbReference>
<dbReference type="InterPro" id="IPR035680">
    <property type="entry name" value="Clx_II_MBL"/>
</dbReference>
<dbReference type="SMART" id="SM00849">
    <property type="entry name" value="Lactamase_B"/>
    <property type="match status" value="1"/>
</dbReference>
<dbReference type="CDD" id="cd07723">
    <property type="entry name" value="hydroxyacylglutathione_hydrolase_MBL-fold"/>
    <property type="match status" value="1"/>
</dbReference>
<keyword evidence="4 7" id="KW-0479">Metal-binding</keyword>
<dbReference type="Pfam" id="PF16123">
    <property type="entry name" value="HAGH_C"/>
    <property type="match status" value="1"/>
</dbReference>
<keyword evidence="5 7" id="KW-0378">Hydrolase</keyword>
<dbReference type="EC" id="3.1.2.6" evidence="7"/>
<feature type="binding site" evidence="7">
    <location>
        <position position="125"/>
    </location>
    <ligand>
        <name>Zn(2+)</name>
        <dbReference type="ChEBI" id="CHEBI:29105"/>
        <label>2</label>
    </ligand>
</feature>
<reference evidence="9 10" key="1">
    <citation type="submission" date="2019-02" db="EMBL/GenBank/DDBJ databases">
        <authorList>
            <consortium name="Pathogen Informatics"/>
        </authorList>
    </citation>
    <scope>NUCLEOTIDE SEQUENCE [LARGE SCALE GENOMIC DNA]</scope>
    <source>
        <strain evidence="9 10">3012STDY7089603</strain>
    </source>
</reference>
<dbReference type="SUPFAM" id="SSF56281">
    <property type="entry name" value="Metallo-hydrolase/oxidoreductase"/>
    <property type="match status" value="1"/>
</dbReference>
<dbReference type="Pfam" id="PF00753">
    <property type="entry name" value="Lactamase_B"/>
    <property type="match status" value="1"/>
</dbReference>
<comment type="pathway">
    <text evidence="2 7">Secondary metabolite metabolism; methylglyoxal degradation; (R)-lactate from methylglyoxal: step 2/2.</text>
</comment>
<evidence type="ECO:0000313" key="10">
    <source>
        <dbReference type="Proteomes" id="UP000377798"/>
    </source>
</evidence>
<evidence type="ECO:0000256" key="2">
    <source>
        <dbReference type="ARBA" id="ARBA00004963"/>
    </source>
</evidence>
<organism evidence="9 10">
    <name type="scientific">Urinicoccus massiliensis</name>
    <dbReference type="NCBI Taxonomy" id="1723382"/>
    <lineage>
        <taxon>Bacteria</taxon>
        <taxon>Bacillati</taxon>
        <taxon>Bacillota</taxon>
        <taxon>Tissierellia</taxon>
        <taxon>Tissierellales</taxon>
        <taxon>Peptoniphilaceae</taxon>
        <taxon>Urinicoccus</taxon>
    </lineage>
</organism>
<comment type="function">
    <text evidence="7">Thiolesterase that catalyzes the hydrolysis of S-D-lactoyl-glutathione to form glutathione and D-lactic acid.</text>
</comment>
<dbReference type="InterPro" id="IPR001279">
    <property type="entry name" value="Metallo-B-lactamas"/>
</dbReference>
<dbReference type="Gene3D" id="3.60.15.10">
    <property type="entry name" value="Ribonuclease Z/Hydroxyacylglutathione hydrolase-like"/>
    <property type="match status" value="1"/>
</dbReference>
<keyword evidence="10" id="KW-1185">Reference proteome</keyword>
<dbReference type="GO" id="GO:0019243">
    <property type="term" value="P:methylglyoxal catabolic process to D-lactate via S-lactoyl-glutathione"/>
    <property type="evidence" value="ECO:0007669"/>
    <property type="project" value="UniProtKB-UniRule"/>
</dbReference>
<accession>A0A8H2M8U7</accession>
<evidence type="ECO:0000313" key="9">
    <source>
        <dbReference type="EMBL" id="VFB17257.1"/>
    </source>
</evidence>
<dbReference type="Proteomes" id="UP000377798">
    <property type="component" value="Unassembled WGS sequence"/>
</dbReference>
<dbReference type="AlphaFoldDB" id="A0A8H2M8U7"/>
<sequence length="233" mass="26190">MEIYAIPALGDNYIWSIDLDQGRIFIDPGQASPVLDFLKGQEAKESVVLLTHHHLDHTGGLEGLKEALPGLRVYGPWETRDLNDTCVKGGDLVRIFDQEIAVLASPGHTEAGVSYLWQGHLFPGDALFKAGCGRVFTGDYRAQYDTLEVFKDLPDDTLVYPAHEYSLENLRFAKSLFPGSLDIDQALEEVRDQRQEGKKTLPTSIGEERKTNPFFLAKDLDEFIAFRKKKDTF</sequence>
<feature type="binding site" evidence="7">
    <location>
        <position position="57"/>
    </location>
    <ligand>
        <name>Zn(2+)</name>
        <dbReference type="ChEBI" id="CHEBI:29105"/>
        <label>2</label>
    </ligand>
</feature>
<dbReference type="HAMAP" id="MF_01374">
    <property type="entry name" value="Glyoxalase_2"/>
    <property type="match status" value="1"/>
</dbReference>
<evidence type="ECO:0000256" key="5">
    <source>
        <dbReference type="ARBA" id="ARBA00022801"/>
    </source>
</evidence>
<dbReference type="PANTHER" id="PTHR43705">
    <property type="entry name" value="HYDROXYACYLGLUTATHIONE HYDROLASE"/>
    <property type="match status" value="1"/>
</dbReference>
<comment type="caution">
    <text evidence="9">The sequence shown here is derived from an EMBL/GenBank/DDBJ whole genome shotgun (WGS) entry which is preliminary data.</text>
</comment>
<dbReference type="InterPro" id="IPR017782">
    <property type="entry name" value="Hydroxyacylglutathione_Hdrlase"/>
</dbReference>
<evidence type="ECO:0000256" key="1">
    <source>
        <dbReference type="ARBA" id="ARBA00001623"/>
    </source>
</evidence>
<gene>
    <name evidence="7 9" type="primary">gloB</name>
    <name evidence="9" type="ORF">NCTC13150_01844</name>
</gene>
<feature type="binding site" evidence="7">
    <location>
        <position position="54"/>
    </location>
    <ligand>
        <name>Zn(2+)</name>
        <dbReference type="ChEBI" id="CHEBI:29105"/>
        <label>1</label>
    </ligand>
</feature>
<name>A0A8H2M8U7_9FIRM</name>